<dbReference type="Pfam" id="PF12399">
    <property type="entry name" value="BCA_ABC_TP_C"/>
    <property type="match status" value="1"/>
</dbReference>
<dbReference type="InterPro" id="IPR003439">
    <property type="entry name" value="ABC_transporter-like_ATP-bd"/>
</dbReference>
<evidence type="ECO:0000313" key="6">
    <source>
        <dbReference type="Proteomes" id="UP000280417"/>
    </source>
</evidence>
<dbReference type="GO" id="GO:0015192">
    <property type="term" value="F:L-phenylalanine transmembrane transporter activity"/>
    <property type="evidence" value="ECO:0007669"/>
    <property type="project" value="TreeGrafter"/>
</dbReference>
<dbReference type="GO" id="GO:0016887">
    <property type="term" value="F:ATP hydrolysis activity"/>
    <property type="evidence" value="ECO:0007669"/>
    <property type="project" value="InterPro"/>
</dbReference>
<evidence type="ECO:0000256" key="3">
    <source>
        <dbReference type="ARBA" id="ARBA00022840"/>
    </source>
</evidence>
<dbReference type="GO" id="GO:0005524">
    <property type="term" value="F:ATP binding"/>
    <property type="evidence" value="ECO:0007669"/>
    <property type="project" value="UniProtKB-KW"/>
</dbReference>
<feature type="domain" description="ABC transporter" evidence="4">
    <location>
        <begin position="4"/>
        <end position="236"/>
    </location>
</feature>
<dbReference type="GO" id="GO:0015188">
    <property type="term" value="F:L-isoleucine transmembrane transporter activity"/>
    <property type="evidence" value="ECO:0007669"/>
    <property type="project" value="TreeGrafter"/>
</dbReference>
<reference evidence="5 6" key="1">
    <citation type="submission" date="2018-06" db="EMBL/GenBank/DDBJ databases">
        <title>Extensive metabolic versatility and redundancy in microbially diverse, dynamic hydrothermal sediments.</title>
        <authorList>
            <person name="Dombrowski N."/>
            <person name="Teske A."/>
            <person name="Baker B.J."/>
        </authorList>
    </citation>
    <scope>NUCLEOTIDE SEQUENCE [LARGE SCALE GENOMIC DNA]</scope>
    <source>
        <strain evidence="5">B3_G15</strain>
    </source>
</reference>
<gene>
    <name evidence="5" type="ORF">DRJ04_02680</name>
</gene>
<dbReference type="InterPro" id="IPR051120">
    <property type="entry name" value="ABC_AA/LPS_Transport"/>
</dbReference>
<dbReference type="PANTHER" id="PTHR45772">
    <property type="entry name" value="CONSERVED COMPONENT OF ABC TRANSPORTER FOR NATURAL AMINO ACIDS-RELATED"/>
    <property type="match status" value="1"/>
</dbReference>
<evidence type="ECO:0000256" key="2">
    <source>
        <dbReference type="ARBA" id="ARBA00022741"/>
    </source>
</evidence>
<organism evidence="5 6">
    <name type="scientific">Aerophobetes bacterium</name>
    <dbReference type="NCBI Taxonomy" id="2030807"/>
    <lineage>
        <taxon>Bacteria</taxon>
        <taxon>Candidatus Aerophobota</taxon>
    </lineage>
</organism>
<name>A0A662DEP2_UNCAE</name>
<dbReference type="InterPro" id="IPR027417">
    <property type="entry name" value="P-loop_NTPase"/>
</dbReference>
<dbReference type="FunFam" id="3.40.50.300:FF:000421">
    <property type="entry name" value="Branched-chain amino acid ABC transporter ATP-binding protein"/>
    <property type="match status" value="1"/>
</dbReference>
<dbReference type="PANTHER" id="PTHR45772:SF7">
    <property type="entry name" value="AMINO ACID ABC TRANSPORTER ATP-BINDING PROTEIN"/>
    <property type="match status" value="1"/>
</dbReference>
<protein>
    <submittedName>
        <fullName evidence="5">ABC transporter ATP-binding protein</fullName>
    </submittedName>
</protein>
<dbReference type="GO" id="GO:0015808">
    <property type="term" value="P:L-alanine transport"/>
    <property type="evidence" value="ECO:0007669"/>
    <property type="project" value="TreeGrafter"/>
</dbReference>
<dbReference type="InterPro" id="IPR032823">
    <property type="entry name" value="BCA_ABC_TP_C"/>
</dbReference>
<sequence>MALLEIRNLTKKFGGLTAVDNLDLILNEGEIFGLIGPNGAGKTTAFNAICGFYTPDSGSVIFKGENIEGLRPDLICKKGIGRVFQIVKPFKDMNVLANVMVGAFCRREGAREAKEKAQRVLEFIGLSAKKDFPADSLTLADRKRLELARALATEPKLLLLDELFAGLNPKEVEEAVVLIRKIREEGITIFLIEHVMQAVMNLSERIAVLHHGKKIAEGSPKEISTNEEVIKAYLGEEYVIT</sequence>
<evidence type="ECO:0000313" key="5">
    <source>
        <dbReference type="EMBL" id="RLE14284.1"/>
    </source>
</evidence>
<dbReference type="CDD" id="cd03219">
    <property type="entry name" value="ABC_Mj1267_LivG_branched"/>
    <property type="match status" value="1"/>
</dbReference>
<dbReference type="Pfam" id="PF00005">
    <property type="entry name" value="ABC_tran"/>
    <property type="match status" value="1"/>
</dbReference>
<proteinExistence type="predicted"/>
<keyword evidence="1" id="KW-0813">Transport</keyword>
<dbReference type="InterPro" id="IPR003593">
    <property type="entry name" value="AAA+_ATPase"/>
</dbReference>
<dbReference type="SUPFAM" id="SSF52540">
    <property type="entry name" value="P-loop containing nucleoside triphosphate hydrolases"/>
    <property type="match status" value="1"/>
</dbReference>
<accession>A0A662DEP2</accession>
<dbReference type="GO" id="GO:0042941">
    <property type="term" value="P:D-alanine transmembrane transport"/>
    <property type="evidence" value="ECO:0007669"/>
    <property type="project" value="TreeGrafter"/>
</dbReference>
<evidence type="ECO:0000256" key="1">
    <source>
        <dbReference type="ARBA" id="ARBA00022448"/>
    </source>
</evidence>
<dbReference type="PROSITE" id="PS50893">
    <property type="entry name" value="ABC_TRANSPORTER_2"/>
    <property type="match status" value="1"/>
</dbReference>
<dbReference type="Gene3D" id="3.40.50.300">
    <property type="entry name" value="P-loop containing nucleotide triphosphate hydrolases"/>
    <property type="match status" value="1"/>
</dbReference>
<comment type="caution">
    <text evidence="5">The sequence shown here is derived from an EMBL/GenBank/DDBJ whole genome shotgun (WGS) entry which is preliminary data.</text>
</comment>
<dbReference type="GO" id="GO:0005304">
    <property type="term" value="F:L-valine transmembrane transporter activity"/>
    <property type="evidence" value="ECO:0007669"/>
    <property type="project" value="TreeGrafter"/>
</dbReference>
<dbReference type="Proteomes" id="UP000280417">
    <property type="component" value="Unassembled WGS sequence"/>
</dbReference>
<dbReference type="GO" id="GO:0005886">
    <property type="term" value="C:plasma membrane"/>
    <property type="evidence" value="ECO:0007669"/>
    <property type="project" value="TreeGrafter"/>
</dbReference>
<dbReference type="EMBL" id="QMQA01000051">
    <property type="protein sequence ID" value="RLE14284.1"/>
    <property type="molecule type" value="Genomic_DNA"/>
</dbReference>
<dbReference type="GO" id="GO:1903806">
    <property type="term" value="P:L-isoleucine import across plasma membrane"/>
    <property type="evidence" value="ECO:0007669"/>
    <property type="project" value="TreeGrafter"/>
</dbReference>
<dbReference type="AlphaFoldDB" id="A0A662DEP2"/>
<keyword evidence="3 5" id="KW-0067">ATP-binding</keyword>
<evidence type="ECO:0000259" key="4">
    <source>
        <dbReference type="PROSITE" id="PS50893"/>
    </source>
</evidence>
<dbReference type="GO" id="GO:1903805">
    <property type="term" value="P:L-valine import across plasma membrane"/>
    <property type="evidence" value="ECO:0007669"/>
    <property type="project" value="TreeGrafter"/>
</dbReference>
<dbReference type="SMART" id="SM00382">
    <property type="entry name" value="AAA"/>
    <property type="match status" value="1"/>
</dbReference>
<keyword evidence="2" id="KW-0547">Nucleotide-binding</keyword>